<keyword evidence="6 11" id="KW-0812">Transmembrane</keyword>
<dbReference type="InterPro" id="IPR003594">
    <property type="entry name" value="HATPase_dom"/>
</dbReference>
<evidence type="ECO:0000256" key="4">
    <source>
        <dbReference type="ARBA" id="ARBA00022553"/>
    </source>
</evidence>
<evidence type="ECO:0000256" key="1">
    <source>
        <dbReference type="ARBA" id="ARBA00000085"/>
    </source>
</evidence>
<dbReference type="SUPFAM" id="SSF55874">
    <property type="entry name" value="ATPase domain of HSP90 chaperone/DNA topoisomerase II/histidine kinase"/>
    <property type="match status" value="1"/>
</dbReference>
<dbReference type="Proteomes" id="UP000830401">
    <property type="component" value="Chromosome"/>
</dbReference>
<dbReference type="PROSITE" id="PS50109">
    <property type="entry name" value="HIS_KIN"/>
    <property type="match status" value="1"/>
</dbReference>
<keyword evidence="5" id="KW-0808">Transferase</keyword>
<evidence type="ECO:0000256" key="5">
    <source>
        <dbReference type="ARBA" id="ARBA00022679"/>
    </source>
</evidence>
<evidence type="ECO:0000256" key="8">
    <source>
        <dbReference type="ARBA" id="ARBA00022989"/>
    </source>
</evidence>
<organism evidence="14 15">
    <name type="scientific">Hymenobacter volaticus</name>
    <dbReference type="NCBI Taxonomy" id="2932254"/>
    <lineage>
        <taxon>Bacteria</taxon>
        <taxon>Pseudomonadati</taxon>
        <taxon>Bacteroidota</taxon>
        <taxon>Cytophagia</taxon>
        <taxon>Cytophagales</taxon>
        <taxon>Hymenobacteraceae</taxon>
        <taxon>Hymenobacter</taxon>
    </lineage>
</organism>
<dbReference type="SUPFAM" id="SSF158472">
    <property type="entry name" value="HAMP domain-like"/>
    <property type="match status" value="1"/>
</dbReference>
<dbReference type="Gene3D" id="3.30.565.10">
    <property type="entry name" value="Histidine kinase-like ATPase, C-terminal domain"/>
    <property type="match status" value="1"/>
</dbReference>
<dbReference type="SMART" id="SM00388">
    <property type="entry name" value="HisKA"/>
    <property type="match status" value="1"/>
</dbReference>
<keyword evidence="14" id="KW-0067">ATP-binding</keyword>
<keyword evidence="4" id="KW-0597">Phosphoprotein</keyword>
<gene>
    <name evidence="14" type="ORF">MUN86_07105</name>
</gene>
<evidence type="ECO:0000256" key="3">
    <source>
        <dbReference type="ARBA" id="ARBA00012438"/>
    </source>
</evidence>
<comment type="subcellular location">
    <subcellularLocation>
        <location evidence="2">Membrane</location>
    </subcellularLocation>
</comment>
<dbReference type="InterPro" id="IPR003660">
    <property type="entry name" value="HAMP_dom"/>
</dbReference>
<dbReference type="PROSITE" id="PS50885">
    <property type="entry name" value="HAMP"/>
    <property type="match status" value="1"/>
</dbReference>
<evidence type="ECO:0000313" key="15">
    <source>
        <dbReference type="Proteomes" id="UP000830401"/>
    </source>
</evidence>
<sequence>MSIRLRLALQFAAILAVTLLVFSVVIYYFTYQARQESFTQSLFARARIVAHVYLDGTNRADEASRTSYRQYLRQFYRTLPEEEVRVYNTANRVVFREGQPTEVPIPLSLLMAVRQKGRQVQLGANYQQTVGLLYRDARRGDFVVVASSVDLDTRDRQLGLRNIMIGGLLASLVIVGIGGWFFASQALSPMQKVVREVDSITVSDLHRRLSQADGYDEIAHLAKRFNQLLDRLEVAFAGQRTFVRDASHELRTPLTVLIGELEVALLQQERSPQEYRRVLQSTLDAARLLKDLTNGLLQIARASDDPSQVPLTTVRMDELLLQAHEEVQRRHPTCRVDLEFGDVPPRVRQPFAVRGNEALLLSALLNVLENACKFSTGSEEPVLAVLSMTATFVVLEVRDHGVGMSEADRQQVFVPFFRAETMRAIPGHGIGLPLTAKIMSLHGGSVRVESQLHQGTQVWLEWPALG</sequence>
<dbReference type="SUPFAM" id="SSF47384">
    <property type="entry name" value="Homodimeric domain of signal transducing histidine kinase"/>
    <property type="match status" value="1"/>
</dbReference>
<comment type="catalytic activity">
    <reaction evidence="1">
        <text>ATP + protein L-histidine = ADP + protein N-phospho-L-histidine.</text>
        <dbReference type="EC" id="2.7.13.3"/>
    </reaction>
</comment>
<dbReference type="SMART" id="SM00387">
    <property type="entry name" value="HATPase_c"/>
    <property type="match status" value="1"/>
</dbReference>
<evidence type="ECO:0000256" key="9">
    <source>
        <dbReference type="ARBA" id="ARBA00023012"/>
    </source>
</evidence>
<feature type="domain" description="HAMP" evidence="13">
    <location>
        <begin position="184"/>
        <end position="237"/>
    </location>
</feature>
<dbReference type="PRINTS" id="PR00344">
    <property type="entry name" value="BCTRLSENSOR"/>
</dbReference>
<accession>A0ABY4G9Q7</accession>
<keyword evidence="8 11" id="KW-1133">Transmembrane helix</keyword>
<proteinExistence type="predicted"/>
<evidence type="ECO:0000313" key="14">
    <source>
        <dbReference type="EMBL" id="UOQ67626.1"/>
    </source>
</evidence>
<evidence type="ECO:0000256" key="2">
    <source>
        <dbReference type="ARBA" id="ARBA00004370"/>
    </source>
</evidence>
<dbReference type="InterPro" id="IPR005467">
    <property type="entry name" value="His_kinase_dom"/>
</dbReference>
<keyword evidence="7" id="KW-0418">Kinase</keyword>
<dbReference type="InterPro" id="IPR004358">
    <property type="entry name" value="Sig_transdc_His_kin-like_C"/>
</dbReference>
<evidence type="ECO:0000259" key="13">
    <source>
        <dbReference type="PROSITE" id="PS50885"/>
    </source>
</evidence>
<reference evidence="14" key="1">
    <citation type="submission" date="2022-04" db="EMBL/GenBank/DDBJ databases">
        <title>Hymenobacter sp. isolated from the air.</title>
        <authorList>
            <person name="Won M."/>
            <person name="Lee C.-M."/>
            <person name="Woen H.-Y."/>
            <person name="Kwon S.-W."/>
        </authorList>
    </citation>
    <scope>NUCLEOTIDE SEQUENCE</scope>
    <source>
        <strain evidence="14">5420S-77</strain>
    </source>
</reference>
<dbReference type="InterPro" id="IPR036097">
    <property type="entry name" value="HisK_dim/P_sf"/>
</dbReference>
<evidence type="ECO:0000256" key="10">
    <source>
        <dbReference type="ARBA" id="ARBA00023136"/>
    </source>
</evidence>
<dbReference type="Gene3D" id="1.10.287.130">
    <property type="match status" value="1"/>
</dbReference>
<dbReference type="GO" id="GO:0005524">
    <property type="term" value="F:ATP binding"/>
    <property type="evidence" value="ECO:0007669"/>
    <property type="project" value="UniProtKB-KW"/>
</dbReference>
<evidence type="ECO:0000259" key="12">
    <source>
        <dbReference type="PROSITE" id="PS50109"/>
    </source>
</evidence>
<dbReference type="RefSeq" id="WP_245123447.1">
    <property type="nucleotide sequence ID" value="NZ_CP095061.1"/>
</dbReference>
<dbReference type="Pfam" id="PF00512">
    <property type="entry name" value="HisKA"/>
    <property type="match status" value="1"/>
</dbReference>
<dbReference type="PANTHER" id="PTHR45436">
    <property type="entry name" value="SENSOR HISTIDINE KINASE YKOH"/>
    <property type="match status" value="1"/>
</dbReference>
<evidence type="ECO:0000256" key="11">
    <source>
        <dbReference type="SAM" id="Phobius"/>
    </source>
</evidence>
<dbReference type="InterPro" id="IPR036890">
    <property type="entry name" value="HATPase_C_sf"/>
</dbReference>
<keyword evidence="10 11" id="KW-0472">Membrane</keyword>
<feature type="domain" description="Histidine kinase" evidence="12">
    <location>
        <begin position="245"/>
        <end position="466"/>
    </location>
</feature>
<dbReference type="CDD" id="cd06225">
    <property type="entry name" value="HAMP"/>
    <property type="match status" value="1"/>
</dbReference>
<name>A0ABY4G9Q7_9BACT</name>
<keyword evidence="9" id="KW-0902">Two-component regulatory system</keyword>
<dbReference type="Pfam" id="PF00672">
    <property type="entry name" value="HAMP"/>
    <property type="match status" value="1"/>
</dbReference>
<dbReference type="InterPro" id="IPR050428">
    <property type="entry name" value="TCS_sensor_his_kinase"/>
</dbReference>
<dbReference type="InterPro" id="IPR003661">
    <property type="entry name" value="HisK_dim/P_dom"/>
</dbReference>
<dbReference type="EMBL" id="CP095061">
    <property type="protein sequence ID" value="UOQ67626.1"/>
    <property type="molecule type" value="Genomic_DNA"/>
</dbReference>
<keyword evidence="14" id="KW-0547">Nucleotide-binding</keyword>
<dbReference type="Pfam" id="PF02518">
    <property type="entry name" value="HATPase_c"/>
    <property type="match status" value="1"/>
</dbReference>
<dbReference type="PANTHER" id="PTHR45436:SF5">
    <property type="entry name" value="SENSOR HISTIDINE KINASE TRCS"/>
    <property type="match status" value="1"/>
</dbReference>
<evidence type="ECO:0000256" key="7">
    <source>
        <dbReference type="ARBA" id="ARBA00022777"/>
    </source>
</evidence>
<feature type="transmembrane region" description="Helical" evidence="11">
    <location>
        <begin position="163"/>
        <end position="183"/>
    </location>
</feature>
<protein>
    <recommendedName>
        <fullName evidence="3">histidine kinase</fullName>
        <ecNumber evidence="3">2.7.13.3</ecNumber>
    </recommendedName>
</protein>
<feature type="transmembrane region" description="Helical" evidence="11">
    <location>
        <begin position="6"/>
        <end position="29"/>
    </location>
</feature>
<dbReference type="SMART" id="SM00304">
    <property type="entry name" value="HAMP"/>
    <property type="match status" value="1"/>
</dbReference>
<evidence type="ECO:0000256" key="6">
    <source>
        <dbReference type="ARBA" id="ARBA00022692"/>
    </source>
</evidence>
<dbReference type="Gene3D" id="6.10.340.10">
    <property type="match status" value="1"/>
</dbReference>
<dbReference type="CDD" id="cd00082">
    <property type="entry name" value="HisKA"/>
    <property type="match status" value="1"/>
</dbReference>
<keyword evidence="15" id="KW-1185">Reference proteome</keyword>
<dbReference type="EC" id="2.7.13.3" evidence="3"/>